<accession>S3BXM9</accession>
<evidence type="ECO:0000313" key="5">
    <source>
        <dbReference type="Proteomes" id="UP000016923"/>
    </source>
</evidence>
<dbReference type="AlphaFoldDB" id="S3BXM9"/>
<protein>
    <submittedName>
        <fullName evidence="4">Dihydrodipicolinate synthase</fullName>
    </submittedName>
</protein>
<feature type="binding site" evidence="3">
    <location>
        <position position="220"/>
    </location>
    <ligand>
        <name>pyruvate</name>
        <dbReference type="ChEBI" id="CHEBI:15361"/>
    </ligand>
</feature>
<dbReference type="PANTHER" id="PTHR12128:SF52">
    <property type="entry name" value="4-HYDROXY-2-OXOGLUTARATE ALDOLASE, MITOCHONDRIAL-RELATED"/>
    <property type="match status" value="1"/>
</dbReference>
<sequence length="321" mass="33062">MTTVHAALPDGIYVPMLTFFDSDDKVDLPAVQALAARLLDAGVSGLVLHGSNGEAPHLSHDEKVQNIKAVASVVANKVPLIAGCNAQSVRETVELCSEAAAAGATHALVLPPGYYGSLLDKALIKQFFRDVADNSPIPLLIYNFPGACGVDLNSDEIIELAGHDNIVGVKLTCGNTGKLARIAAATQNIQKKNQPSKFFVGGGSADFILQGAVVGAHGSICGLANLSPRACKSILDAFHDGNLAKARALQAVVAAGDWLAIRYGFVGVKHGIAAFGSFGANTVSASAAPRRPCQGLTTAAKGEFNAGTADLLGLERELSGL</sequence>
<keyword evidence="1" id="KW-0456">Lyase</keyword>
<dbReference type="eggNOG" id="ENOG502QWNS">
    <property type="taxonomic scope" value="Eukaryota"/>
</dbReference>
<feature type="active site" description="Schiff-base intermediate with substrate" evidence="2">
    <location>
        <position position="170"/>
    </location>
</feature>
<dbReference type="HOGENOM" id="CLU_049343_0_2_1"/>
<dbReference type="CDD" id="cd00408">
    <property type="entry name" value="DHDPS-like"/>
    <property type="match status" value="1"/>
</dbReference>
<dbReference type="GO" id="GO:0008840">
    <property type="term" value="F:4-hydroxy-tetrahydrodipicolinate synthase activity"/>
    <property type="evidence" value="ECO:0007669"/>
    <property type="project" value="TreeGrafter"/>
</dbReference>
<keyword evidence="5" id="KW-1185">Reference proteome</keyword>
<gene>
    <name evidence="4" type="ORF">F503_04706</name>
</gene>
<dbReference type="InterPro" id="IPR002220">
    <property type="entry name" value="DapA-like"/>
</dbReference>
<name>S3BXM9_OPHP1</name>
<dbReference type="STRING" id="1262450.S3BXM9"/>
<dbReference type="Proteomes" id="UP000016923">
    <property type="component" value="Unassembled WGS sequence"/>
</dbReference>
<dbReference type="InterPro" id="IPR013785">
    <property type="entry name" value="Aldolase_TIM"/>
</dbReference>
<evidence type="ECO:0000256" key="3">
    <source>
        <dbReference type="PIRSR" id="PIRSR001365-2"/>
    </source>
</evidence>
<dbReference type="PIRSF" id="PIRSF001365">
    <property type="entry name" value="DHDPS"/>
    <property type="match status" value="1"/>
</dbReference>
<reference evidence="4 5" key="1">
    <citation type="journal article" date="2013" name="BMC Genomics">
        <title>The genome and transcriptome of the pine saprophyte Ophiostoma piceae, and a comparison with the bark beetle-associated pine pathogen Grosmannia clavigera.</title>
        <authorList>
            <person name="Haridas S."/>
            <person name="Wang Y."/>
            <person name="Lim L."/>
            <person name="Massoumi Alamouti S."/>
            <person name="Jackman S."/>
            <person name="Docking R."/>
            <person name="Robertson G."/>
            <person name="Birol I."/>
            <person name="Bohlmann J."/>
            <person name="Breuil C."/>
        </authorList>
    </citation>
    <scope>NUCLEOTIDE SEQUENCE [LARGE SCALE GENOMIC DNA]</scope>
    <source>
        <strain evidence="4 5">UAMH 11346</strain>
    </source>
</reference>
<evidence type="ECO:0000313" key="4">
    <source>
        <dbReference type="EMBL" id="EPE04191.1"/>
    </source>
</evidence>
<organism evidence="4 5">
    <name type="scientific">Ophiostoma piceae (strain UAMH 11346)</name>
    <name type="common">Sap stain fungus</name>
    <dbReference type="NCBI Taxonomy" id="1262450"/>
    <lineage>
        <taxon>Eukaryota</taxon>
        <taxon>Fungi</taxon>
        <taxon>Dikarya</taxon>
        <taxon>Ascomycota</taxon>
        <taxon>Pezizomycotina</taxon>
        <taxon>Sordariomycetes</taxon>
        <taxon>Sordariomycetidae</taxon>
        <taxon>Ophiostomatales</taxon>
        <taxon>Ophiostomataceae</taxon>
        <taxon>Ophiostoma</taxon>
    </lineage>
</organism>
<evidence type="ECO:0000256" key="2">
    <source>
        <dbReference type="PIRSR" id="PIRSR001365-1"/>
    </source>
</evidence>
<feature type="active site" description="Proton donor/acceptor" evidence="2">
    <location>
        <position position="142"/>
    </location>
</feature>
<evidence type="ECO:0000256" key="1">
    <source>
        <dbReference type="PIRNR" id="PIRNR001365"/>
    </source>
</evidence>
<dbReference type="PANTHER" id="PTHR12128">
    <property type="entry name" value="DIHYDRODIPICOLINATE SYNTHASE"/>
    <property type="match status" value="1"/>
</dbReference>
<dbReference type="EMBL" id="KE148162">
    <property type="protein sequence ID" value="EPE04191.1"/>
    <property type="molecule type" value="Genomic_DNA"/>
</dbReference>
<dbReference type="OrthoDB" id="191315at2759"/>
<comment type="similarity">
    <text evidence="1">Belongs to the DapA family.</text>
</comment>
<dbReference type="VEuPathDB" id="FungiDB:F503_04706"/>
<dbReference type="SMART" id="SM01130">
    <property type="entry name" value="DHDPS"/>
    <property type="match status" value="1"/>
</dbReference>
<proteinExistence type="inferred from homology"/>
<dbReference type="PRINTS" id="PR00146">
    <property type="entry name" value="DHPICSNTHASE"/>
</dbReference>
<dbReference type="OMA" id="INRACEV"/>
<dbReference type="Gene3D" id="3.20.20.70">
    <property type="entry name" value="Aldolase class I"/>
    <property type="match status" value="1"/>
</dbReference>
<dbReference type="SUPFAM" id="SSF51569">
    <property type="entry name" value="Aldolase"/>
    <property type="match status" value="1"/>
</dbReference>
<dbReference type="Pfam" id="PF00701">
    <property type="entry name" value="DHDPS"/>
    <property type="match status" value="1"/>
</dbReference>